<evidence type="ECO:0000313" key="2">
    <source>
        <dbReference type="Proteomes" id="UP000188354"/>
    </source>
</evidence>
<reference evidence="1 2" key="1">
    <citation type="journal article" date="2017" name="Plant Biotechnol. J.">
        <title>A comprehensive draft genome sequence for lupin (Lupinus angustifolius), an emerging health food: insights into plant-microbe interactions and legume evolution.</title>
        <authorList>
            <person name="Hane J.K."/>
            <person name="Ming Y."/>
            <person name="Kamphuis L.G."/>
            <person name="Nelson M.N."/>
            <person name="Garg G."/>
            <person name="Atkins C.A."/>
            <person name="Bayer P.E."/>
            <person name="Bravo A."/>
            <person name="Bringans S."/>
            <person name="Cannon S."/>
            <person name="Edwards D."/>
            <person name="Foley R."/>
            <person name="Gao L.L."/>
            <person name="Harrison M.J."/>
            <person name="Huang W."/>
            <person name="Hurgobin B."/>
            <person name="Li S."/>
            <person name="Liu C.W."/>
            <person name="McGrath A."/>
            <person name="Morahan G."/>
            <person name="Murray J."/>
            <person name="Weller J."/>
            <person name="Jian J."/>
            <person name="Singh K.B."/>
        </authorList>
    </citation>
    <scope>NUCLEOTIDE SEQUENCE [LARGE SCALE GENOMIC DNA]</scope>
    <source>
        <strain evidence="2">cv. Tanjil</strain>
        <tissue evidence="1">Whole plant</tissue>
    </source>
</reference>
<dbReference type="EMBL" id="CM007374">
    <property type="protein sequence ID" value="OIV97983.1"/>
    <property type="molecule type" value="Genomic_DNA"/>
</dbReference>
<proteinExistence type="predicted"/>
<evidence type="ECO:0000313" key="1">
    <source>
        <dbReference type="EMBL" id="OIV97983.1"/>
    </source>
</evidence>
<evidence type="ECO:0008006" key="3">
    <source>
        <dbReference type="Google" id="ProtNLM"/>
    </source>
</evidence>
<keyword evidence="2" id="KW-1185">Reference proteome</keyword>
<organism evidence="1 2">
    <name type="scientific">Lupinus angustifolius</name>
    <name type="common">Narrow-leaved blue lupine</name>
    <dbReference type="NCBI Taxonomy" id="3871"/>
    <lineage>
        <taxon>Eukaryota</taxon>
        <taxon>Viridiplantae</taxon>
        <taxon>Streptophyta</taxon>
        <taxon>Embryophyta</taxon>
        <taxon>Tracheophyta</taxon>
        <taxon>Spermatophyta</taxon>
        <taxon>Magnoliopsida</taxon>
        <taxon>eudicotyledons</taxon>
        <taxon>Gunneridae</taxon>
        <taxon>Pentapetalae</taxon>
        <taxon>rosids</taxon>
        <taxon>fabids</taxon>
        <taxon>Fabales</taxon>
        <taxon>Fabaceae</taxon>
        <taxon>Papilionoideae</taxon>
        <taxon>50 kb inversion clade</taxon>
        <taxon>genistoids sensu lato</taxon>
        <taxon>core genistoids</taxon>
        <taxon>Genisteae</taxon>
        <taxon>Lupinus</taxon>
    </lineage>
</organism>
<name>A0A1J7GC64_LUPAN</name>
<protein>
    <recommendedName>
        <fullName evidence="3">RNase H type-1 domain-containing protein</fullName>
    </recommendedName>
</protein>
<dbReference type="Gramene" id="OIV97983">
    <property type="protein sequence ID" value="OIV97983"/>
    <property type="gene ID" value="TanjilG_14083"/>
</dbReference>
<accession>A0A1J7GC64</accession>
<gene>
    <name evidence="1" type="ORF">TanjilG_14083</name>
</gene>
<sequence length="140" mass="16665">MINKSCDNFHPYASLIKLIQNWLERDWIVGCSHIHREANKWRTLWQNMAHSIQLGTHEMNTPPPNCRDLLFFDSKVIFLPRNVLVQFFFWIFPLQSTKKKYRCVKIKTVNERNSLKQTTSLVGARYLLNTNNVTRKDNKD</sequence>
<dbReference type="Proteomes" id="UP000188354">
    <property type="component" value="Chromosome LG14"/>
</dbReference>
<dbReference type="AlphaFoldDB" id="A0A1J7GC64"/>